<dbReference type="RefSeq" id="WP_126602539.1">
    <property type="nucleotide sequence ID" value="NZ_LR134529.1"/>
</dbReference>
<gene>
    <name evidence="2" type="ORF">NCTC12905_00494</name>
</gene>
<protein>
    <submittedName>
        <fullName evidence="2">Uncharacterized protein</fullName>
    </submittedName>
</protein>
<proteinExistence type="predicted"/>
<dbReference type="Proteomes" id="UP000274201">
    <property type="component" value="Chromosome"/>
</dbReference>
<dbReference type="OrthoDB" id="7926368at2"/>
<feature type="region of interest" description="Disordered" evidence="1">
    <location>
        <begin position="80"/>
        <end position="103"/>
    </location>
</feature>
<evidence type="ECO:0000256" key="1">
    <source>
        <dbReference type="SAM" id="MobiDB-lite"/>
    </source>
</evidence>
<name>A0A448V4Y4_BARVI</name>
<organism evidence="2 3">
    <name type="scientific">Bartonella vinsonii</name>
    <name type="common">Rochalimaea vinsonii</name>
    <dbReference type="NCBI Taxonomy" id="33047"/>
    <lineage>
        <taxon>Bacteria</taxon>
        <taxon>Pseudomonadati</taxon>
        <taxon>Pseudomonadota</taxon>
        <taxon>Alphaproteobacteria</taxon>
        <taxon>Hyphomicrobiales</taxon>
        <taxon>Bartonellaceae</taxon>
        <taxon>Bartonella</taxon>
    </lineage>
</organism>
<evidence type="ECO:0000313" key="3">
    <source>
        <dbReference type="Proteomes" id="UP000274201"/>
    </source>
</evidence>
<reference evidence="2 3" key="1">
    <citation type="submission" date="2018-12" db="EMBL/GenBank/DDBJ databases">
        <authorList>
            <consortium name="Pathogen Informatics"/>
        </authorList>
    </citation>
    <scope>NUCLEOTIDE SEQUENCE [LARGE SCALE GENOMIC DNA]</scope>
    <source>
        <strain evidence="2 3">NCTC12905</strain>
    </source>
</reference>
<evidence type="ECO:0000313" key="2">
    <source>
        <dbReference type="EMBL" id="VEJ44851.1"/>
    </source>
</evidence>
<dbReference type="AlphaFoldDB" id="A0A448V4Y4"/>
<accession>A0A448V4Y4</accession>
<sequence>MNLKYFITAFTTFASISVAQGAGLEGVQKIIQGISSVISSEDSFPNEKIRNNFSEAFQANFSCIDNNQWRGAELMLVASSPKRRGPKGNRGGRPSLFRGPMSF</sequence>
<dbReference type="EMBL" id="LR134529">
    <property type="protein sequence ID" value="VEJ44851.1"/>
    <property type="molecule type" value="Genomic_DNA"/>
</dbReference>